<evidence type="ECO:0000313" key="7">
    <source>
        <dbReference type="Proteomes" id="UP001217089"/>
    </source>
</evidence>
<dbReference type="PANTHER" id="PTHR46730:SF1">
    <property type="entry name" value="PLAT DOMAIN-CONTAINING PROTEIN"/>
    <property type="match status" value="1"/>
</dbReference>
<evidence type="ECO:0000256" key="1">
    <source>
        <dbReference type="ARBA" id="ARBA00004370"/>
    </source>
</evidence>
<dbReference type="SUPFAM" id="SSF49299">
    <property type="entry name" value="PKD domain"/>
    <property type="match status" value="1"/>
</dbReference>
<accession>A0ABQ9FL42</accession>
<organism evidence="6 7">
    <name type="scientific">Tegillarca granosa</name>
    <name type="common">Malaysian cockle</name>
    <name type="synonym">Anadara granosa</name>
    <dbReference type="NCBI Taxonomy" id="220873"/>
    <lineage>
        <taxon>Eukaryota</taxon>
        <taxon>Metazoa</taxon>
        <taxon>Spiralia</taxon>
        <taxon>Lophotrochozoa</taxon>
        <taxon>Mollusca</taxon>
        <taxon>Bivalvia</taxon>
        <taxon>Autobranchia</taxon>
        <taxon>Pteriomorphia</taxon>
        <taxon>Arcoida</taxon>
        <taxon>Arcoidea</taxon>
        <taxon>Arcidae</taxon>
        <taxon>Tegillarca</taxon>
    </lineage>
</organism>
<dbReference type="Proteomes" id="UP001217089">
    <property type="component" value="Unassembled WGS sequence"/>
</dbReference>
<evidence type="ECO:0000256" key="3">
    <source>
        <dbReference type="ARBA" id="ARBA00022737"/>
    </source>
</evidence>
<reference evidence="6 7" key="1">
    <citation type="submission" date="2022-12" db="EMBL/GenBank/DDBJ databases">
        <title>Chromosome-level genome of Tegillarca granosa.</title>
        <authorList>
            <person name="Kim J."/>
        </authorList>
    </citation>
    <scope>NUCLEOTIDE SEQUENCE [LARGE SCALE GENOMIC DNA]</scope>
    <source>
        <strain evidence="6">Teg-2019</strain>
        <tissue evidence="6">Adductor muscle</tissue>
    </source>
</reference>
<name>A0ABQ9FL42_TEGGR</name>
<protein>
    <submittedName>
        <fullName evidence="6">Uncharacterized protein</fullName>
    </submittedName>
</protein>
<keyword evidence="2" id="KW-0812">Transmembrane</keyword>
<keyword evidence="7" id="KW-1185">Reference proteome</keyword>
<evidence type="ECO:0000256" key="4">
    <source>
        <dbReference type="ARBA" id="ARBA00022989"/>
    </source>
</evidence>
<dbReference type="InterPro" id="IPR035986">
    <property type="entry name" value="PKD_dom_sf"/>
</dbReference>
<evidence type="ECO:0000256" key="5">
    <source>
        <dbReference type="ARBA" id="ARBA00023136"/>
    </source>
</evidence>
<dbReference type="PANTHER" id="PTHR46730">
    <property type="entry name" value="POLYCYSTIN-1"/>
    <property type="match status" value="1"/>
</dbReference>
<comment type="subcellular location">
    <subcellularLocation>
        <location evidence="1">Membrane</location>
    </subcellularLocation>
</comment>
<keyword evidence="3" id="KW-0677">Repeat</keyword>
<evidence type="ECO:0000256" key="2">
    <source>
        <dbReference type="ARBA" id="ARBA00022692"/>
    </source>
</evidence>
<keyword evidence="5" id="KW-0472">Membrane</keyword>
<keyword evidence="4" id="KW-1133">Transmembrane helix</keyword>
<comment type="caution">
    <text evidence="6">The sequence shown here is derived from an EMBL/GenBank/DDBJ whole genome shotgun (WGS) entry which is preliminary data.</text>
</comment>
<sequence length="674" mass="75117">MKVQFSWNQSDTGVINIIYAGGDTPTLRGILESGSVLNGVVNDVALTGVLNIPPSTFSSYGTYKMMLVLDNYLGNLTEEAVIHYEQSISGFQISFNEPFAPLNESVMINYSCTSGSNINYNMMFNGTTVEFIEIEGVVLSVGRNWTFVSAGIYNVTVEAANNISKEMDSLEIVARLRIPVSGFNVSDDQVLLNNGETVSVDFTYEAGDYPVLKGYLDFGTIIDGSVNQETRTGVFSVGSSLFSSHAFGIYNLLLELGNQAGNETKKLVVYYEEKIEGLQLDFEYSFAPLNETVTFTYTMTKGSNIRLYWRQNDTDITFQDLEGLVRSGSLNVTFYEYAVLNISIEARNNISSSVTSLMVTAREREISVPVSGFKINNDSSGPVNLEPGTLKVVNYTFDAGDNPVLKVVITDVATISGTLDLTLREGTVIIDSSMFSSKPYGTYFLVLELSNKANSMRHQVPIYYEEAIEGFQATFLHPYAPINEDVVFSYTFTKGSNIRITWLRDNFTMDTLDKNGTVRSGRHNLTFDTPGIYNMTIEARNTLSYSVINLILTARYRIPVYNFTLQPHKDVLHYDSYFVPIHENVVIYFTNAEGSNMNVEWAHEKGITTQFYEGKTIYVPVGDFTLIPAEITVMNMREGENRTLIFTFVTETGTPPILLAQLDYGTTNTGCFSR</sequence>
<evidence type="ECO:0000313" key="6">
    <source>
        <dbReference type="EMBL" id="KAJ8317994.1"/>
    </source>
</evidence>
<proteinExistence type="predicted"/>
<dbReference type="EMBL" id="JARBDR010000214">
    <property type="protein sequence ID" value="KAJ8317994.1"/>
    <property type="molecule type" value="Genomic_DNA"/>
</dbReference>
<gene>
    <name evidence="6" type="ORF">KUTeg_003085</name>
</gene>